<dbReference type="Proteomes" id="UP000001542">
    <property type="component" value="Unassembled WGS sequence"/>
</dbReference>
<dbReference type="RefSeq" id="XP_001578994.1">
    <property type="nucleotide sequence ID" value="XM_001578944.1"/>
</dbReference>
<keyword evidence="1" id="KW-1133">Transmembrane helix</keyword>
<evidence type="ECO:0000313" key="2">
    <source>
        <dbReference type="EMBL" id="EAY18008.1"/>
    </source>
</evidence>
<keyword evidence="1" id="KW-0472">Membrane</keyword>
<feature type="transmembrane region" description="Helical" evidence="1">
    <location>
        <begin position="16"/>
        <end position="36"/>
    </location>
</feature>
<name>A2DNK5_TRIV3</name>
<organism evidence="2 3">
    <name type="scientific">Trichomonas vaginalis (strain ATCC PRA-98 / G3)</name>
    <dbReference type="NCBI Taxonomy" id="412133"/>
    <lineage>
        <taxon>Eukaryota</taxon>
        <taxon>Metamonada</taxon>
        <taxon>Parabasalia</taxon>
        <taxon>Trichomonadida</taxon>
        <taxon>Trichomonadidae</taxon>
        <taxon>Trichomonas</taxon>
    </lineage>
</organism>
<keyword evidence="1" id="KW-0812">Transmembrane</keyword>
<proteinExistence type="predicted"/>
<evidence type="ECO:0000256" key="1">
    <source>
        <dbReference type="SAM" id="Phobius"/>
    </source>
</evidence>
<reference evidence="2" key="1">
    <citation type="submission" date="2006-10" db="EMBL/GenBank/DDBJ databases">
        <authorList>
            <person name="Amadeo P."/>
            <person name="Zhao Q."/>
            <person name="Wortman J."/>
            <person name="Fraser-Liggett C."/>
            <person name="Carlton J."/>
        </authorList>
    </citation>
    <scope>NUCLEOTIDE SEQUENCE</scope>
    <source>
        <strain evidence="2">G3</strain>
    </source>
</reference>
<dbReference type="VEuPathDB" id="TrichDB:TVAG_113520"/>
<evidence type="ECO:0000313" key="3">
    <source>
        <dbReference type="Proteomes" id="UP000001542"/>
    </source>
</evidence>
<dbReference type="SMR" id="A2DNK5"/>
<dbReference type="KEGG" id="tva:5463512"/>
<dbReference type="InParanoid" id="A2DNK5"/>
<sequence>MQHDRAMGEIKPGRKLWVMIYIVPWFILGFLTAIFLRNSSKQSKITALDPKPIGFSWSSIPWKINTDIKVSIDPTYQIVFSGQPDQHVQNVYRAAVNITEPYYAKVASSCLSNDGFVVHSNKEYPNNHPWFPKFDLNKYLQQPKKSTYYPRVIFAPQTAEMSDQFFISNVFPLLFSIPDNILSSSVIAFTKMDPALKDFLKSIDFKLENTVTTESGIVCAEEVIIPKIPEPNQVTQVANTIMTESISFSNTGQVAILVTSDGDQKLRRRDAIQNKLANSGDFVQRFQKRWTLTDKVAAVAGCKVFIGFNGEQSNLVAFLPKGSKFIEIQRNNVVSRAVILARAIGIKTYTIFIREGDPIPDDIIDVINNMIHDS</sequence>
<protein>
    <submittedName>
        <fullName evidence="2">Uncharacterized protein</fullName>
    </submittedName>
</protein>
<accession>A2DNK5</accession>
<reference evidence="2" key="2">
    <citation type="journal article" date="2007" name="Science">
        <title>Draft genome sequence of the sexually transmitted pathogen Trichomonas vaginalis.</title>
        <authorList>
            <person name="Carlton J.M."/>
            <person name="Hirt R.P."/>
            <person name="Silva J.C."/>
            <person name="Delcher A.L."/>
            <person name="Schatz M."/>
            <person name="Zhao Q."/>
            <person name="Wortman J.R."/>
            <person name="Bidwell S.L."/>
            <person name="Alsmark U.C.M."/>
            <person name="Besteiro S."/>
            <person name="Sicheritz-Ponten T."/>
            <person name="Noel C.J."/>
            <person name="Dacks J.B."/>
            <person name="Foster P.G."/>
            <person name="Simillion C."/>
            <person name="Van de Peer Y."/>
            <person name="Miranda-Saavedra D."/>
            <person name="Barton G.J."/>
            <person name="Westrop G.D."/>
            <person name="Mueller S."/>
            <person name="Dessi D."/>
            <person name="Fiori P.L."/>
            <person name="Ren Q."/>
            <person name="Paulsen I."/>
            <person name="Zhang H."/>
            <person name="Bastida-Corcuera F.D."/>
            <person name="Simoes-Barbosa A."/>
            <person name="Brown M.T."/>
            <person name="Hayes R.D."/>
            <person name="Mukherjee M."/>
            <person name="Okumura C.Y."/>
            <person name="Schneider R."/>
            <person name="Smith A.J."/>
            <person name="Vanacova S."/>
            <person name="Villalvazo M."/>
            <person name="Haas B.J."/>
            <person name="Pertea M."/>
            <person name="Feldblyum T.V."/>
            <person name="Utterback T.R."/>
            <person name="Shu C.L."/>
            <person name="Osoegawa K."/>
            <person name="de Jong P.J."/>
            <person name="Hrdy I."/>
            <person name="Horvathova L."/>
            <person name="Zubacova Z."/>
            <person name="Dolezal P."/>
            <person name="Malik S.B."/>
            <person name="Logsdon J.M. Jr."/>
            <person name="Henze K."/>
            <person name="Gupta A."/>
            <person name="Wang C.C."/>
            <person name="Dunne R.L."/>
            <person name="Upcroft J.A."/>
            <person name="Upcroft P."/>
            <person name="White O."/>
            <person name="Salzberg S.L."/>
            <person name="Tang P."/>
            <person name="Chiu C.-H."/>
            <person name="Lee Y.-S."/>
            <person name="Embley T.M."/>
            <person name="Coombs G.H."/>
            <person name="Mottram J.C."/>
            <person name="Tachezy J."/>
            <person name="Fraser-Liggett C.M."/>
            <person name="Johnson P.J."/>
        </authorList>
    </citation>
    <scope>NUCLEOTIDE SEQUENCE [LARGE SCALE GENOMIC DNA]</scope>
    <source>
        <strain evidence="2">G3</strain>
    </source>
</reference>
<dbReference type="EMBL" id="DS113223">
    <property type="protein sequence ID" value="EAY18008.1"/>
    <property type="molecule type" value="Genomic_DNA"/>
</dbReference>
<dbReference type="VEuPathDB" id="TrichDB:TVAGG3_0608550"/>
<gene>
    <name evidence="2" type="ORF">TVAG_113520</name>
</gene>
<dbReference type="AlphaFoldDB" id="A2DNK5"/>
<keyword evidence="3" id="KW-1185">Reference proteome</keyword>